<evidence type="ECO:0000313" key="2">
    <source>
        <dbReference type="EMBL" id="CAK9105513.1"/>
    </source>
</evidence>
<keyword evidence="3" id="KW-1185">Reference proteome</keyword>
<sequence length="796" mass="87693">MDATRDTGTKGTADEGPNFLRYDRRSDTSLGEERGQPPHLSQVVHGQIAKNSRVCGVARGNAEHAGPSLGGSKVCVGTEKLLPGDRDPSFGPTHGRSRRRPHRFVFIGLEEKDEASLAAPAMADVHGMTRPPTDVSSSEAGLGCLPTIVLGYRELKEAGEVTDDFIENRLTKMVKMMREFGDANRVTPEYADDVVAKLKKEANTFKAYAKDKNYKKAMKTLEKYRLFGVEGPITSSPSSNVADEVRSRPGSEESHDGRIFLSASQHKRFDAASGTYWGQWAEEFLDQPLDVLVFSMSRCDAHFKSLVCGRKSQEVFSELFGLAGGMQGEKMLLRCFYLTKPREASDLFMKKAEIDGRKMKTGLPMKLVYQKDAGRFIGDSFAVDTQLQAAEVRAQPRRQPAGRQLQTRKVEVDKVNQDAGSIDEEPDRGVAKALQQGEGSAFDTWENVRSVYPLGLGDFYREQDDVVRGITLNTSDALPSESFDWPSLEDSDWSKALEVHSEAEKRQVDAATLVFGPEDLPPMLPPESDYVEANTVHLSNETPGWMVGHRLLSFLQEKAVSHIKKVNKKKFTMKASVLCNGNVCEIKVRAYRTGQERRQETLVMLHRLQGDSIAFNALFRLLKQDLTSLTSELKAPCAVPAEVSPLPEASSHEVHELPAVAQTKTTAPPNSAFLTPLMDAAHNAEDTQAQAEAAASLAAAAEDTGSVNELCTHPRAPSVIQKLLEVNCFEVSCQVMRLIVKLAVTPGAEAVFRDGAVRLLQKKVNDLANGKMLKQQFSQAMEKLKHGKASRRVLCQ</sequence>
<feature type="compositionally biased region" description="Basic and acidic residues" evidence="1">
    <location>
        <begin position="243"/>
        <end position="255"/>
    </location>
</feature>
<gene>
    <name evidence="2" type="ORF">SCF082_LOCUS49177</name>
</gene>
<dbReference type="EMBL" id="CAXAMM010042562">
    <property type="protein sequence ID" value="CAK9105513.1"/>
    <property type="molecule type" value="Genomic_DNA"/>
</dbReference>
<evidence type="ECO:0000256" key="1">
    <source>
        <dbReference type="SAM" id="MobiDB-lite"/>
    </source>
</evidence>
<accession>A0ABP0RZK4</accession>
<dbReference type="Proteomes" id="UP001642464">
    <property type="component" value="Unassembled WGS sequence"/>
</dbReference>
<comment type="caution">
    <text evidence="2">The sequence shown here is derived from an EMBL/GenBank/DDBJ whole genome shotgun (WGS) entry which is preliminary data.</text>
</comment>
<evidence type="ECO:0000313" key="3">
    <source>
        <dbReference type="Proteomes" id="UP001642464"/>
    </source>
</evidence>
<feature type="region of interest" description="Disordered" evidence="1">
    <location>
        <begin position="236"/>
        <end position="255"/>
    </location>
</feature>
<feature type="compositionally biased region" description="Basic and acidic residues" evidence="1">
    <location>
        <begin position="21"/>
        <end position="36"/>
    </location>
</feature>
<reference evidence="2 3" key="1">
    <citation type="submission" date="2024-02" db="EMBL/GenBank/DDBJ databases">
        <authorList>
            <person name="Chen Y."/>
            <person name="Shah S."/>
            <person name="Dougan E. K."/>
            <person name="Thang M."/>
            <person name="Chan C."/>
        </authorList>
    </citation>
    <scope>NUCLEOTIDE SEQUENCE [LARGE SCALE GENOMIC DNA]</scope>
</reference>
<name>A0ABP0RZK4_9DINO</name>
<protein>
    <submittedName>
        <fullName evidence="2">Uncharacterized protein</fullName>
    </submittedName>
</protein>
<feature type="region of interest" description="Disordered" evidence="1">
    <location>
        <begin position="1"/>
        <end position="41"/>
    </location>
</feature>
<organism evidence="2 3">
    <name type="scientific">Durusdinium trenchii</name>
    <dbReference type="NCBI Taxonomy" id="1381693"/>
    <lineage>
        <taxon>Eukaryota</taxon>
        <taxon>Sar</taxon>
        <taxon>Alveolata</taxon>
        <taxon>Dinophyceae</taxon>
        <taxon>Suessiales</taxon>
        <taxon>Symbiodiniaceae</taxon>
        <taxon>Durusdinium</taxon>
    </lineage>
</organism>
<proteinExistence type="predicted"/>